<accession>A0A3N2DK55</accession>
<evidence type="ECO:0000256" key="1">
    <source>
        <dbReference type="SAM" id="MobiDB-lite"/>
    </source>
</evidence>
<dbReference type="EMBL" id="RKHR01000005">
    <property type="protein sequence ID" value="ROS00191.1"/>
    <property type="molecule type" value="Genomic_DNA"/>
</dbReference>
<dbReference type="AlphaFoldDB" id="A0A3N2DK55"/>
<feature type="region of interest" description="Disordered" evidence="1">
    <location>
        <begin position="372"/>
        <end position="394"/>
    </location>
</feature>
<reference evidence="3 4" key="1">
    <citation type="submission" date="2018-11" db="EMBL/GenBank/DDBJ databases">
        <title>Genomic Encyclopedia of Type Strains, Phase IV (KMG-IV): sequencing the most valuable type-strain genomes for metagenomic binning, comparative biology and taxonomic classification.</title>
        <authorList>
            <person name="Goeker M."/>
        </authorList>
    </citation>
    <scope>NUCLEOTIDE SEQUENCE [LARGE SCALE GENOMIC DNA]</scope>
    <source>
        <strain evidence="3 4">DSM 100316</strain>
    </source>
</reference>
<dbReference type="Proteomes" id="UP000275394">
    <property type="component" value="Unassembled WGS sequence"/>
</dbReference>
<keyword evidence="2" id="KW-0472">Membrane</keyword>
<keyword evidence="4" id="KW-1185">Reference proteome</keyword>
<feature type="transmembrane region" description="Helical" evidence="2">
    <location>
        <begin position="288"/>
        <end position="307"/>
    </location>
</feature>
<evidence type="ECO:0000256" key="2">
    <source>
        <dbReference type="SAM" id="Phobius"/>
    </source>
</evidence>
<keyword evidence="2" id="KW-1133">Transmembrane helix</keyword>
<evidence type="ECO:0000313" key="3">
    <source>
        <dbReference type="EMBL" id="ROS00191.1"/>
    </source>
</evidence>
<proteinExistence type="predicted"/>
<dbReference type="RefSeq" id="WP_211333702.1">
    <property type="nucleotide sequence ID" value="NZ_RKHR01000005.1"/>
</dbReference>
<keyword evidence="2" id="KW-0812">Transmembrane</keyword>
<gene>
    <name evidence="3" type="ORF">EDC56_2828</name>
</gene>
<protein>
    <submittedName>
        <fullName evidence="3">Uncharacterized protein</fullName>
    </submittedName>
</protein>
<evidence type="ECO:0000313" key="4">
    <source>
        <dbReference type="Proteomes" id="UP000275394"/>
    </source>
</evidence>
<sequence>MSVYNLKDKDGNEYSISLGAGSQWPDESNLAQCPIKGQAQLERFKPLQLHSAVHFFYHGFAKSFLYRSLAERSTSHAYNGRSDLLPFCPKQALGDAMVHSELILKSVESSSSLQPELAQRALLRVKISNTCHDIIVSEQVYGRLLADLMARESELNKGLIYTGALMSGVGEAAWGLAVWLKDVTDLVNPVVRARHLFRATQAGRGSEHFVASFGESLAASEWRELVEVLGFDPSQLNRQQLQQVMIAAEVIYADASLRGDLERFAKDYADAQHAIEYTNMAGVAVFELLLTLLLLAAGGVGAVANAASKLRQLVKFTQLGELLLAFAESGKKSKRQQSTGYTGTDTVSFEDFEADGEAGGAARPVVAVPAVRRAQPVESTGSNNDRPLEGRVTPNKAIQPSSLVEAKVILANRRKQLEASGYKPKYSDQELAHLAQHGEVGSERFQVRFMETQHLSSHDAPTEHLSGALGLNMQSVNGKGAKYWSTSFDQLEDKDSDPKLISESLGLDYNPNVDYTLVIVDTEKAVPLTGVKSVPATFEKVGEFANTELPDDFTKAFTDKAMTPAFQADYARHYEAAADQGFLESKWSRNTEDFDDYLRTTDMKQADIDDMKLRMLMHDKVGNNQDYLGNGLTKDLNPNSPNQFGAVETLNFERKEVSLKELSEADAIIIMPGLKPL</sequence>
<organism evidence="3 4">
    <name type="scientific">Sinobacterium caligoides</name>
    <dbReference type="NCBI Taxonomy" id="933926"/>
    <lineage>
        <taxon>Bacteria</taxon>
        <taxon>Pseudomonadati</taxon>
        <taxon>Pseudomonadota</taxon>
        <taxon>Gammaproteobacteria</taxon>
        <taxon>Cellvibrionales</taxon>
        <taxon>Spongiibacteraceae</taxon>
        <taxon>Sinobacterium</taxon>
    </lineage>
</organism>
<name>A0A3N2DK55_9GAMM</name>
<comment type="caution">
    <text evidence="3">The sequence shown here is derived from an EMBL/GenBank/DDBJ whole genome shotgun (WGS) entry which is preliminary data.</text>
</comment>